<dbReference type="Proteomes" id="UP000190312">
    <property type="component" value="Unassembled WGS sequence"/>
</dbReference>
<evidence type="ECO:0000256" key="5">
    <source>
        <dbReference type="ARBA" id="ARBA00023136"/>
    </source>
</evidence>
<organism evidence="8 9">
    <name type="scientific">Aspergillus oryzae</name>
    <name type="common">Yellow koji mold</name>
    <dbReference type="NCBI Taxonomy" id="5062"/>
    <lineage>
        <taxon>Eukaryota</taxon>
        <taxon>Fungi</taxon>
        <taxon>Dikarya</taxon>
        <taxon>Ascomycota</taxon>
        <taxon>Pezizomycotina</taxon>
        <taxon>Eurotiomycetes</taxon>
        <taxon>Eurotiomycetidae</taxon>
        <taxon>Eurotiales</taxon>
        <taxon>Aspergillaceae</taxon>
        <taxon>Aspergillus</taxon>
        <taxon>Aspergillus subgen. Circumdati</taxon>
    </lineage>
</organism>
<comment type="subcellular location">
    <subcellularLocation>
        <location evidence="1">Membrane</location>
        <topology evidence="1">Multi-pass membrane protein</topology>
    </subcellularLocation>
</comment>
<dbReference type="Gene3D" id="3.40.50.150">
    <property type="entry name" value="Vaccinia Virus protein VP39"/>
    <property type="match status" value="1"/>
</dbReference>
<evidence type="ECO:0000256" key="3">
    <source>
        <dbReference type="ARBA" id="ARBA00022692"/>
    </source>
</evidence>
<dbReference type="EMBL" id="MKZY01000004">
    <property type="protein sequence ID" value="OOO10657.1"/>
    <property type="molecule type" value="Genomic_DNA"/>
</dbReference>
<gene>
    <name evidence="8" type="ORF">OAory_01064650</name>
</gene>
<proteinExistence type="inferred from homology"/>
<dbReference type="PANTHER" id="PTHR13317">
    <property type="entry name" value="TRANSMEMBRANE ANTERIOR POSTERIOR TRANSFORMATION PROTEIN 1 HOMOLOG"/>
    <property type="match status" value="1"/>
</dbReference>
<feature type="compositionally biased region" description="Basic and acidic residues" evidence="6">
    <location>
        <begin position="352"/>
        <end position="364"/>
    </location>
</feature>
<keyword evidence="8" id="KW-0675">Receptor</keyword>
<dbReference type="InterPro" id="IPR008010">
    <property type="entry name" value="Tatp1"/>
</dbReference>
<feature type="region of interest" description="Disordered" evidence="6">
    <location>
        <begin position="215"/>
        <end position="382"/>
    </location>
</feature>
<comment type="caution">
    <text evidence="8">The sequence shown here is derived from an EMBL/GenBank/DDBJ whole genome shotgun (WGS) entry which is preliminary data.</text>
</comment>
<dbReference type="VEuPathDB" id="FungiDB:AO090003000225"/>
<protein>
    <submittedName>
        <fullName evidence="8">Membrane protein,Tapt1/CMV receptor</fullName>
    </submittedName>
</protein>
<sequence>MVSPLLSPLAPKQDEFPQILVASDDDRKSRNFPTSRLEGSAVARMMDGLHKGSGKQQDTDIFAGSSLSESVSPSPGQRQTEAIAETRNQEKMPRRSRQLQPSPLNLLDDGFEAPVVSEAPDATKRRSLGAEPHRNGSQVNGHSASHHRSPSQRTTNGDQKNAQYSLPPDQAFGMVFEHSQGPGGVNGNTPHRTSLVDVIDGPEVATVLNQWSGEVSPVRNQDTDRERVPKLSPAKIEELTSSPQSIPYRAADSEHSRRVVSDQTHASNSQTTSTDEASPLLNDIKFPPDHATKSRTNKEFTLDGGLARPPTSSTRHRSQSSRAVSTPTSARRQTLPSNERLAQTWASRSKHDRPSIGRGSESKHLNPAPEMSDSTLPSPMPPSIPLPPLSIPTYLQLELASGRPSPLYIHPSASSDFPYESSRVKLERLMNFFMLPPVLEQVFWFGILACLDSWLYSFTILPLRFVKALYILLESWMVNLGVEFRFLSGFIIKGVGRVWRRRNKISGDGTDEQRLVSEAEGRWRQESAGTERDVKTKAAEARRRCRSDTHHKYQHRRQKSIPSTLLPDDKADILKGLLMIATCAVLMYFDASRMYHWIRGQAAIKLYVIYNVLEVSDRLFAAIGQDVLECLFSREALERRPNGRSKVFRPFGLFLLALAYTVVHATALFYQVMTLNVAVNSYSNALLSLLLSNQFVEIKSTVFKKFEKENLFQLTCADVVERFQLWLMLTIIASRNIVETGAFNFIGNLGSSFTSQSTSTNSTPLSTPPRTMSSILPQSFTIVPSSIIASFSHVNSFLPTLAQVLGPFLVVLGSEMLVDWLKHAYIGKFNNTRPVIYKRFLDILTKDYYTNAFGDQNLTRRLGLPVIPLSCLFFRVSVQTYQMFLAALLPQHPSSTAVESTSLSSIYSHYVPAPIPSPPPLTLRTIVPASAAHMNAFFQQLLANTMPSPAQSVYIFTVVLILTGYVVLLIVKLLLGMVLLAYARSRYRAMKQRETEQSSHENSGPPRAREYAVEGSRRFGGWGVVEVNDDHRRWIYTDDPEGLRRLKAKEEKEKNSKEELNMDHVRRLWRRLEKVLACTGSVSLDDEVYLLNRSPKESARLNAQHNFLVDLIGGKPIHPAIPIENITAIADVATGTGIWLSSLITAPKVHPTDRLYLHGFDISSAQYPFSKDIAPTHELHLSTHDMRNRFPPKHRGRYDLVHLRLLVGALKEEDYLQSMRNIFELLKPGGYLQWDDCDTTAFSTAESSPDPFILRMQETVASAAVNLGLCPTAPVLIEKLAKLVGFEDVSRQSYNTIDKPYLHNSARAWLVQVLRSLLPKSMLGTGEVTEEKDAVDRTERLVEELETRCRNVLPVVNLHVVIGRKPLSG</sequence>
<accession>A0A1S9DNK3</accession>
<evidence type="ECO:0000256" key="7">
    <source>
        <dbReference type="SAM" id="Phobius"/>
    </source>
</evidence>
<evidence type="ECO:0000313" key="9">
    <source>
        <dbReference type="Proteomes" id="UP000190312"/>
    </source>
</evidence>
<feature type="region of interest" description="Disordered" evidence="6">
    <location>
        <begin position="1"/>
        <end position="166"/>
    </location>
</feature>
<feature type="compositionally biased region" description="Low complexity" evidence="6">
    <location>
        <begin position="65"/>
        <end position="74"/>
    </location>
</feature>
<dbReference type="InterPro" id="IPR029063">
    <property type="entry name" value="SAM-dependent_MTases_sf"/>
</dbReference>
<reference evidence="8 9" key="1">
    <citation type="submission" date="2016-10" db="EMBL/GenBank/DDBJ databases">
        <title>Genome sequencing of Aspergillus oryzae BCC7051.</title>
        <authorList>
            <person name="Thammarongtham C."/>
            <person name="Vorapreeda T."/>
            <person name="Nookaew I."/>
            <person name="Srisuk T."/>
            <person name="Land M."/>
            <person name="Jeennor S."/>
            <person name="Laoteng K."/>
        </authorList>
    </citation>
    <scope>NUCLEOTIDE SEQUENCE [LARGE SCALE GENOMIC DNA]</scope>
    <source>
        <strain evidence="8 9">BCC7051</strain>
    </source>
</reference>
<dbReference type="eggNOG" id="KOG2490">
    <property type="taxonomic scope" value="Eukaryota"/>
</dbReference>
<evidence type="ECO:0000256" key="6">
    <source>
        <dbReference type="SAM" id="MobiDB-lite"/>
    </source>
</evidence>
<dbReference type="GO" id="GO:0005789">
    <property type="term" value="C:endoplasmic reticulum membrane"/>
    <property type="evidence" value="ECO:0007669"/>
    <property type="project" value="TreeGrafter"/>
</dbReference>
<dbReference type="CDD" id="cd02440">
    <property type="entry name" value="AdoMet_MTases"/>
    <property type="match status" value="1"/>
</dbReference>
<evidence type="ECO:0000256" key="4">
    <source>
        <dbReference type="ARBA" id="ARBA00022989"/>
    </source>
</evidence>
<feature type="transmembrane region" description="Helical" evidence="7">
    <location>
        <begin position="647"/>
        <end position="670"/>
    </location>
</feature>
<dbReference type="SUPFAM" id="SSF53335">
    <property type="entry name" value="S-adenosyl-L-methionine-dependent methyltransferases"/>
    <property type="match status" value="1"/>
</dbReference>
<dbReference type="PANTHER" id="PTHR13317:SF4">
    <property type="entry name" value="TRANSMEMBRANE ANTERIOR POSTERIOR TRANSFORMATION PROTEIN 1 HOMOLOG"/>
    <property type="match status" value="1"/>
</dbReference>
<feature type="compositionally biased region" description="Polar residues" evidence="6">
    <location>
        <begin position="323"/>
        <end position="347"/>
    </location>
</feature>
<dbReference type="Pfam" id="PF13489">
    <property type="entry name" value="Methyltransf_23"/>
    <property type="match status" value="1"/>
</dbReference>
<dbReference type="OrthoDB" id="5376140at2759"/>
<evidence type="ECO:0000256" key="1">
    <source>
        <dbReference type="ARBA" id="ARBA00004141"/>
    </source>
</evidence>
<comment type="similarity">
    <text evidence="2">Belongs to the TAPT1 family.</text>
</comment>
<name>A0A1S9DNK3_ASPOZ</name>
<feature type="compositionally biased region" description="Polar residues" evidence="6">
    <location>
        <begin position="151"/>
        <end position="164"/>
    </location>
</feature>
<evidence type="ECO:0000313" key="8">
    <source>
        <dbReference type="EMBL" id="OOO10657.1"/>
    </source>
</evidence>
<feature type="compositionally biased region" description="Basic and acidic residues" evidence="6">
    <location>
        <begin position="286"/>
        <end position="301"/>
    </location>
</feature>
<feature type="compositionally biased region" description="Basic and acidic residues" evidence="6">
    <location>
        <begin position="251"/>
        <end position="260"/>
    </location>
</feature>
<feature type="transmembrane region" description="Helical" evidence="7">
    <location>
        <begin position="953"/>
        <end position="983"/>
    </location>
</feature>
<dbReference type="Pfam" id="PF05346">
    <property type="entry name" value="DUF747"/>
    <property type="match status" value="1"/>
</dbReference>
<keyword evidence="3 7" id="KW-0812">Transmembrane</keyword>
<evidence type="ECO:0000256" key="2">
    <source>
        <dbReference type="ARBA" id="ARBA00008803"/>
    </source>
</evidence>
<feature type="compositionally biased region" description="Polar residues" evidence="6">
    <location>
        <begin position="261"/>
        <end position="276"/>
    </location>
</feature>
<feature type="transmembrane region" description="Helical" evidence="7">
    <location>
        <begin position="442"/>
        <end position="461"/>
    </location>
</feature>
<keyword evidence="4 7" id="KW-1133">Transmembrane helix</keyword>
<keyword evidence="5 7" id="KW-0472">Membrane</keyword>